<reference evidence="6 7" key="1">
    <citation type="submission" date="2019-08" db="EMBL/GenBank/DDBJ databases">
        <title>Bradyrhizobium hipponensis sp. nov., a rhizobium isolated from a Lupinus angustifolius root nodule in Tunisia.</title>
        <authorList>
            <person name="Off K."/>
            <person name="Rejili M."/>
            <person name="Mars M."/>
            <person name="Brachmann A."/>
            <person name="Marin M."/>
        </authorList>
    </citation>
    <scope>NUCLEOTIDE SEQUENCE [LARGE SCALE GENOMIC DNA]</scope>
    <source>
        <strain evidence="6 7">CTAW71</strain>
    </source>
</reference>
<dbReference type="GO" id="GO:0097367">
    <property type="term" value="F:carbohydrate derivative binding"/>
    <property type="evidence" value="ECO:0007669"/>
    <property type="project" value="InterPro"/>
</dbReference>
<dbReference type="InterPro" id="IPR000281">
    <property type="entry name" value="HTH_RpiR"/>
</dbReference>
<dbReference type="Gene3D" id="1.10.10.10">
    <property type="entry name" value="Winged helix-like DNA-binding domain superfamily/Winged helix DNA-binding domain"/>
    <property type="match status" value="1"/>
</dbReference>
<evidence type="ECO:0000256" key="1">
    <source>
        <dbReference type="ARBA" id="ARBA00023015"/>
    </source>
</evidence>
<dbReference type="Gene3D" id="3.40.50.10490">
    <property type="entry name" value="Glucose-6-phosphate isomerase like protein, domain 1"/>
    <property type="match status" value="1"/>
</dbReference>
<dbReference type="CDD" id="cd05013">
    <property type="entry name" value="SIS_RpiR"/>
    <property type="match status" value="1"/>
</dbReference>
<dbReference type="PANTHER" id="PTHR30514">
    <property type="entry name" value="GLUCOKINASE"/>
    <property type="match status" value="1"/>
</dbReference>
<evidence type="ECO:0000313" key="7">
    <source>
        <dbReference type="Proteomes" id="UP000324758"/>
    </source>
</evidence>
<protein>
    <submittedName>
        <fullName evidence="6">MurR/RpiR family transcriptional regulator</fullName>
    </submittedName>
</protein>
<dbReference type="RefSeq" id="WP_148771659.1">
    <property type="nucleotide sequence ID" value="NZ_VSSS01000014.1"/>
</dbReference>
<dbReference type="SUPFAM" id="SSF53697">
    <property type="entry name" value="SIS domain"/>
    <property type="match status" value="1"/>
</dbReference>
<dbReference type="InterPro" id="IPR035472">
    <property type="entry name" value="RpiR-like_SIS"/>
</dbReference>
<comment type="caution">
    <text evidence="6">The sequence shown here is derived from an EMBL/GenBank/DDBJ whole genome shotgun (WGS) entry which is preliminary data.</text>
</comment>
<dbReference type="InterPro" id="IPR001347">
    <property type="entry name" value="SIS_dom"/>
</dbReference>
<sequence length="303" mass="32744">MTKDTKIVARPGLNGRPVEDWLRALAANKVPSKAVHHVLDAVITNPELASYASTSEMAGASGVNVATVTRSAQSFGFSGWPEWRQEIRARYLGLLSAPELAVVHEASSTQAPFDATIGKHIEHLAAMKRAIDRSVILDFAKAISSAKRRLIVASGSFAAVGRTLAHHAGVAGYRCEVLDDTVVLTNALADLTDRDVLIPITFWRLYNSSIAAAREAKRRGAPVYLISDQLVSPIAELADRILVVPSEGASFFPSIVPSLSIVESVCAQLVKLDPERSAKAIAAAEKQWQEFDLLHFNSPKFQP</sequence>
<dbReference type="AlphaFoldDB" id="A0A5D3KL36"/>
<dbReference type="PROSITE" id="PS51464">
    <property type="entry name" value="SIS"/>
    <property type="match status" value="1"/>
</dbReference>
<keyword evidence="7" id="KW-1185">Reference proteome</keyword>
<dbReference type="PANTHER" id="PTHR30514:SF18">
    <property type="entry name" value="RPIR-FAMILY TRANSCRIPTIONAL REGULATOR"/>
    <property type="match status" value="1"/>
</dbReference>
<dbReference type="OrthoDB" id="8582409at2"/>
<organism evidence="6 7">
    <name type="scientific">Bradyrhizobium rifense</name>
    <dbReference type="NCBI Taxonomy" id="515499"/>
    <lineage>
        <taxon>Bacteria</taxon>
        <taxon>Pseudomonadati</taxon>
        <taxon>Pseudomonadota</taxon>
        <taxon>Alphaproteobacteria</taxon>
        <taxon>Hyphomicrobiales</taxon>
        <taxon>Nitrobacteraceae</taxon>
        <taxon>Bradyrhizobium</taxon>
    </lineage>
</organism>
<evidence type="ECO:0000259" key="5">
    <source>
        <dbReference type="PROSITE" id="PS51464"/>
    </source>
</evidence>
<accession>A0A5D3KL36</accession>
<feature type="domain" description="HTH rpiR-type" evidence="4">
    <location>
        <begin position="18"/>
        <end position="94"/>
    </location>
</feature>
<dbReference type="PROSITE" id="PS51071">
    <property type="entry name" value="HTH_RPIR"/>
    <property type="match status" value="1"/>
</dbReference>
<dbReference type="InterPro" id="IPR047640">
    <property type="entry name" value="RpiR-like"/>
</dbReference>
<dbReference type="EMBL" id="VSSS01000014">
    <property type="protein sequence ID" value="TYL97837.1"/>
    <property type="molecule type" value="Genomic_DNA"/>
</dbReference>
<dbReference type="Pfam" id="PF01418">
    <property type="entry name" value="HTH_6"/>
    <property type="match status" value="1"/>
</dbReference>
<gene>
    <name evidence="6" type="ORF">FXB40_08000</name>
</gene>
<keyword evidence="3" id="KW-0804">Transcription</keyword>
<keyword evidence="2" id="KW-0238">DNA-binding</keyword>
<dbReference type="Proteomes" id="UP000324758">
    <property type="component" value="Unassembled WGS sequence"/>
</dbReference>
<feature type="domain" description="SIS" evidence="5">
    <location>
        <begin position="139"/>
        <end position="275"/>
    </location>
</feature>
<name>A0A5D3KL36_9BRAD</name>
<dbReference type="InterPro" id="IPR046348">
    <property type="entry name" value="SIS_dom_sf"/>
</dbReference>
<dbReference type="GO" id="GO:1901135">
    <property type="term" value="P:carbohydrate derivative metabolic process"/>
    <property type="evidence" value="ECO:0007669"/>
    <property type="project" value="InterPro"/>
</dbReference>
<dbReference type="Pfam" id="PF01380">
    <property type="entry name" value="SIS"/>
    <property type="match status" value="1"/>
</dbReference>
<keyword evidence="1" id="KW-0805">Transcription regulation</keyword>
<evidence type="ECO:0000259" key="4">
    <source>
        <dbReference type="PROSITE" id="PS51071"/>
    </source>
</evidence>
<evidence type="ECO:0000313" key="6">
    <source>
        <dbReference type="EMBL" id="TYL97837.1"/>
    </source>
</evidence>
<dbReference type="GO" id="GO:0003700">
    <property type="term" value="F:DNA-binding transcription factor activity"/>
    <property type="evidence" value="ECO:0007669"/>
    <property type="project" value="InterPro"/>
</dbReference>
<dbReference type="GO" id="GO:0003677">
    <property type="term" value="F:DNA binding"/>
    <property type="evidence" value="ECO:0007669"/>
    <property type="project" value="UniProtKB-KW"/>
</dbReference>
<evidence type="ECO:0000256" key="2">
    <source>
        <dbReference type="ARBA" id="ARBA00023125"/>
    </source>
</evidence>
<proteinExistence type="predicted"/>
<dbReference type="InterPro" id="IPR009057">
    <property type="entry name" value="Homeodomain-like_sf"/>
</dbReference>
<dbReference type="SUPFAM" id="SSF46689">
    <property type="entry name" value="Homeodomain-like"/>
    <property type="match status" value="1"/>
</dbReference>
<evidence type="ECO:0000256" key="3">
    <source>
        <dbReference type="ARBA" id="ARBA00023163"/>
    </source>
</evidence>
<dbReference type="InterPro" id="IPR036388">
    <property type="entry name" value="WH-like_DNA-bd_sf"/>
</dbReference>